<dbReference type="SUPFAM" id="SSF55961">
    <property type="entry name" value="Bet v1-like"/>
    <property type="match status" value="1"/>
</dbReference>
<dbReference type="Pfam" id="PF03364">
    <property type="entry name" value="Polyketide_cyc"/>
    <property type="match status" value="1"/>
</dbReference>
<comment type="similarity">
    <text evidence="1">Belongs to the COQ10 family.</text>
</comment>
<sequence length="211" mass="24488">MFPITGCYSNNIRILVNSSKRRLLWSSKLFKINKDETTSNSAIKGVRSSTKDMTYTLCKTINDVSPQRTFSIVSQIQQYQDYIPYCKESVVHERDQSTNWPILASLRVGFKQYDEKFVCNVKCNKESDNHYMIVADSISDHLFNGFVCQWEIVSHPGRPNSSQIKLSLKFQFKSSLYNNVASLFARSLTSLALNSFHKRIIQYERNEMKRP</sequence>
<accession>A0AAN7W4Q6</accession>
<organism evidence="5 6">
    <name type="scientific">Arxiozyma heterogenica</name>
    <dbReference type="NCBI Taxonomy" id="278026"/>
    <lineage>
        <taxon>Eukaryota</taxon>
        <taxon>Fungi</taxon>
        <taxon>Dikarya</taxon>
        <taxon>Ascomycota</taxon>
        <taxon>Saccharomycotina</taxon>
        <taxon>Saccharomycetes</taxon>
        <taxon>Saccharomycetales</taxon>
        <taxon>Saccharomycetaceae</taxon>
        <taxon>Arxiozyma</taxon>
    </lineage>
</organism>
<comment type="function">
    <text evidence="3">Required for the function of coenzyme Q in the respiratory chain. May serve as a chaperone or may be involved in the transport of Q6 from its site of synthesis to the catalytic sites of the respiratory complexes.</text>
</comment>
<dbReference type="CDD" id="cd07813">
    <property type="entry name" value="COQ10p_like"/>
    <property type="match status" value="1"/>
</dbReference>
<dbReference type="InterPro" id="IPR023393">
    <property type="entry name" value="START-like_dom_sf"/>
</dbReference>
<evidence type="ECO:0000256" key="1">
    <source>
        <dbReference type="ARBA" id="ARBA00006885"/>
    </source>
</evidence>
<comment type="subunit">
    <text evidence="2">Interacts with coenzyme Q.</text>
</comment>
<evidence type="ECO:0000313" key="6">
    <source>
        <dbReference type="Proteomes" id="UP001306508"/>
    </source>
</evidence>
<gene>
    <name evidence="5" type="ORF">RI543_001588</name>
</gene>
<name>A0AAN7W4Q6_9SACH</name>
<dbReference type="Gene3D" id="3.30.530.20">
    <property type="match status" value="1"/>
</dbReference>
<reference evidence="6" key="1">
    <citation type="submission" date="2023-07" db="EMBL/GenBank/DDBJ databases">
        <title>A draft genome of Kazachstania heterogenica Y-27499.</title>
        <authorList>
            <person name="Donic C."/>
            <person name="Kralova J.S."/>
            <person name="Fidel L."/>
            <person name="Ben-Dor S."/>
            <person name="Jung S."/>
        </authorList>
    </citation>
    <scope>NUCLEOTIDE SEQUENCE [LARGE SCALE GENOMIC DNA]</scope>
    <source>
        <strain evidence="6">Y27499</strain>
    </source>
</reference>
<evidence type="ECO:0000256" key="2">
    <source>
        <dbReference type="ARBA" id="ARBA00011814"/>
    </source>
</evidence>
<dbReference type="GO" id="GO:0045333">
    <property type="term" value="P:cellular respiration"/>
    <property type="evidence" value="ECO:0007669"/>
    <property type="project" value="InterPro"/>
</dbReference>
<dbReference type="AlphaFoldDB" id="A0AAN7W4Q6"/>
<dbReference type="InterPro" id="IPR044996">
    <property type="entry name" value="COQ10-like"/>
</dbReference>
<evidence type="ECO:0000256" key="3">
    <source>
        <dbReference type="ARBA" id="ARBA00024947"/>
    </source>
</evidence>
<dbReference type="PANTHER" id="PTHR12901:SF10">
    <property type="entry name" value="COENZYME Q-BINDING PROTEIN COQ10, MITOCHONDRIAL"/>
    <property type="match status" value="1"/>
</dbReference>
<comment type="caution">
    <text evidence="5">The sequence shown here is derived from an EMBL/GenBank/DDBJ whole genome shotgun (WGS) entry which is preliminary data.</text>
</comment>
<evidence type="ECO:0000313" key="5">
    <source>
        <dbReference type="EMBL" id="KAK5781191.1"/>
    </source>
</evidence>
<dbReference type="Proteomes" id="UP001306508">
    <property type="component" value="Unassembled WGS sequence"/>
</dbReference>
<dbReference type="InterPro" id="IPR005031">
    <property type="entry name" value="COQ10_START"/>
</dbReference>
<dbReference type="GO" id="GO:0048039">
    <property type="term" value="F:ubiquinone binding"/>
    <property type="evidence" value="ECO:0007669"/>
    <property type="project" value="InterPro"/>
</dbReference>
<protein>
    <recommendedName>
        <fullName evidence="4">Coenzyme Q-binding protein COQ10 START domain-containing protein</fullName>
    </recommendedName>
</protein>
<dbReference type="GO" id="GO:0005739">
    <property type="term" value="C:mitochondrion"/>
    <property type="evidence" value="ECO:0007669"/>
    <property type="project" value="TreeGrafter"/>
</dbReference>
<proteinExistence type="inferred from homology"/>
<feature type="domain" description="Coenzyme Q-binding protein COQ10 START" evidence="4">
    <location>
        <begin position="64"/>
        <end position="196"/>
    </location>
</feature>
<evidence type="ECO:0000259" key="4">
    <source>
        <dbReference type="Pfam" id="PF03364"/>
    </source>
</evidence>
<dbReference type="EMBL" id="JAWIZZ010000038">
    <property type="protein sequence ID" value="KAK5781191.1"/>
    <property type="molecule type" value="Genomic_DNA"/>
</dbReference>
<keyword evidence="6" id="KW-1185">Reference proteome</keyword>
<dbReference type="PANTHER" id="PTHR12901">
    <property type="entry name" value="SPERM PROTEIN HOMOLOG"/>
    <property type="match status" value="1"/>
</dbReference>